<proteinExistence type="predicted"/>
<dbReference type="AlphaFoldDB" id="A0A974DJ78"/>
<accession>A0A974DJ78</accession>
<evidence type="ECO:0000313" key="2">
    <source>
        <dbReference type="Proteomes" id="UP000694892"/>
    </source>
</evidence>
<dbReference type="Proteomes" id="UP000694892">
    <property type="component" value="Chromosome 2S"/>
</dbReference>
<evidence type="ECO:0000313" key="1">
    <source>
        <dbReference type="EMBL" id="OCT92984.1"/>
    </source>
</evidence>
<protein>
    <submittedName>
        <fullName evidence="1">Uncharacterized protein</fullName>
    </submittedName>
</protein>
<organism evidence="1 2">
    <name type="scientific">Xenopus laevis</name>
    <name type="common">African clawed frog</name>
    <dbReference type="NCBI Taxonomy" id="8355"/>
    <lineage>
        <taxon>Eukaryota</taxon>
        <taxon>Metazoa</taxon>
        <taxon>Chordata</taxon>
        <taxon>Craniata</taxon>
        <taxon>Vertebrata</taxon>
        <taxon>Euteleostomi</taxon>
        <taxon>Amphibia</taxon>
        <taxon>Batrachia</taxon>
        <taxon>Anura</taxon>
        <taxon>Pipoidea</taxon>
        <taxon>Pipidae</taxon>
        <taxon>Xenopodinae</taxon>
        <taxon>Xenopus</taxon>
        <taxon>Xenopus</taxon>
    </lineage>
</organism>
<name>A0A974DJ78_XENLA</name>
<dbReference type="EMBL" id="CM004469">
    <property type="protein sequence ID" value="OCT92984.1"/>
    <property type="molecule type" value="Genomic_DNA"/>
</dbReference>
<sequence length="75" mass="8276">MRSCTGHMGYWNTRHLENCCAGTVKWSSFSKSILSKTADQISTQGGYNRLLAQLLHIVRFCSLASKGGQNLKGIL</sequence>
<gene>
    <name evidence="1" type="ORF">XELAEV_18016049mg</name>
</gene>
<reference evidence="2" key="1">
    <citation type="journal article" date="2016" name="Nature">
        <title>Genome evolution in the allotetraploid frog Xenopus laevis.</title>
        <authorList>
            <person name="Session A.M."/>
            <person name="Uno Y."/>
            <person name="Kwon T."/>
            <person name="Chapman J.A."/>
            <person name="Toyoda A."/>
            <person name="Takahashi S."/>
            <person name="Fukui A."/>
            <person name="Hikosaka A."/>
            <person name="Suzuki A."/>
            <person name="Kondo M."/>
            <person name="van Heeringen S.J."/>
            <person name="Quigley I."/>
            <person name="Heinz S."/>
            <person name="Ogino H."/>
            <person name="Ochi H."/>
            <person name="Hellsten U."/>
            <person name="Lyons J.B."/>
            <person name="Simakov O."/>
            <person name="Putnam N."/>
            <person name="Stites J."/>
            <person name="Kuroki Y."/>
            <person name="Tanaka T."/>
            <person name="Michiue T."/>
            <person name="Watanabe M."/>
            <person name="Bogdanovic O."/>
            <person name="Lister R."/>
            <person name="Georgiou G."/>
            <person name="Paranjpe S.S."/>
            <person name="van Kruijsbergen I."/>
            <person name="Shu S."/>
            <person name="Carlson J."/>
            <person name="Kinoshita T."/>
            <person name="Ohta Y."/>
            <person name="Mawaribuchi S."/>
            <person name="Jenkins J."/>
            <person name="Grimwood J."/>
            <person name="Schmutz J."/>
            <person name="Mitros T."/>
            <person name="Mozaffari S.V."/>
            <person name="Suzuki Y."/>
            <person name="Haramoto Y."/>
            <person name="Yamamoto T.S."/>
            <person name="Takagi C."/>
            <person name="Heald R."/>
            <person name="Miller K."/>
            <person name="Haudenschild C."/>
            <person name="Kitzman J."/>
            <person name="Nakayama T."/>
            <person name="Izutsu Y."/>
            <person name="Robert J."/>
            <person name="Fortriede J."/>
            <person name="Burns K."/>
            <person name="Lotay V."/>
            <person name="Karimi K."/>
            <person name="Yasuoka Y."/>
            <person name="Dichmann D.S."/>
            <person name="Flajnik M.F."/>
            <person name="Houston D.W."/>
            <person name="Shendure J."/>
            <person name="DuPasquier L."/>
            <person name="Vize P.D."/>
            <person name="Zorn A.M."/>
            <person name="Ito M."/>
            <person name="Marcotte E.M."/>
            <person name="Wallingford J.B."/>
            <person name="Ito Y."/>
            <person name="Asashima M."/>
            <person name="Ueno N."/>
            <person name="Matsuda Y."/>
            <person name="Veenstra G.J."/>
            <person name="Fujiyama A."/>
            <person name="Harland R.M."/>
            <person name="Taira M."/>
            <person name="Rokhsar D.S."/>
        </authorList>
    </citation>
    <scope>NUCLEOTIDE SEQUENCE [LARGE SCALE GENOMIC DNA]</scope>
    <source>
        <strain evidence="2">J</strain>
    </source>
</reference>